<dbReference type="InterPro" id="IPR001173">
    <property type="entry name" value="Glyco_trans_2-like"/>
</dbReference>
<dbReference type="Proteomes" id="UP000618445">
    <property type="component" value="Unassembled WGS sequence"/>
</dbReference>
<dbReference type="EMBL" id="JACJQY010000015">
    <property type="protein sequence ID" value="MBD2317402.1"/>
    <property type="molecule type" value="Genomic_DNA"/>
</dbReference>
<dbReference type="Pfam" id="PF00535">
    <property type="entry name" value="Glycos_transf_2"/>
    <property type="match status" value="1"/>
</dbReference>
<accession>A0ABR8CCJ9</accession>
<reference evidence="2 3" key="1">
    <citation type="journal article" date="2020" name="ISME J.">
        <title>Comparative genomics reveals insights into cyanobacterial evolution and habitat adaptation.</title>
        <authorList>
            <person name="Chen M.Y."/>
            <person name="Teng W.K."/>
            <person name="Zhao L."/>
            <person name="Hu C.X."/>
            <person name="Zhou Y.K."/>
            <person name="Han B.P."/>
            <person name="Song L.R."/>
            <person name="Shu W.S."/>
        </authorList>
    </citation>
    <scope>NUCLEOTIDE SEQUENCE [LARGE SCALE GENOMIC DNA]</scope>
    <source>
        <strain evidence="2 3">FACHB-1050</strain>
    </source>
</reference>
<evidence type="ECO:0000313" key="3">
    <source>
        <dbReference type="Proteomes" id="UP000618445"/>
    </source>
</evidence>
<organism evidence="2 3">
    <name type="scientific">Phormidium tenue FACHB-1050</name>
    <dbReference type="NCBI Taxonomy" id="2692857"/>
    <lineage>
        <taxon>Bacteria</taxon>
        <taxon>Bacillati</taxon>
        <taxon>Cyanobacteriota</taxon>
        <taxon>Cyanophyceae</taxon>
        <taxon>Oscillatoriophycideae</taxon>
        <taxon>Oscillatoriales</taxon>
        <taxon>Oscillatoriaceae</taxon>
        <taxon>Phormidium</taxon>
    </lineage>
</organism>
<dbReference type="SUPFAM" id="SSF53448">
    <property type="entry name" value="Nucleotide-diphospho-sugar transferases"/>
    <property type="match status" value="1"/>
</dbReference>
<protein>
    <submittedName>
        <fullName evidence="2">Glycosyltransferase family 2 protein</fullName>
    </submittedName>
</protein>
<comment type="caution">
    <text evidence="2">The sequence shown here is derived from an EMBL/GenBank/DDBJ whole genome shotgun (WGS) entry which is preliminary data.</text>
</comment>
<proteinExistence type="predicted"/>
<dbReference type="CDD" id="cd00761">
    <property type="entry name" value="Glyco_tranf_GTA_type"/>
    <property type="match status" value="1"/>
</dbReference>
<feature type="domain" description="Glycosyltransferase 2-like" evidence="1">
    <location>
        <begin position="11"/>
        <end position="130"/>
    </location>
</feature>
<dbReference type="InterPro" id="IPR029044">
    <property type="entry name" value="Nucleotide-diphossugar_trans"/>
</dbReference>
<gene>
    <name evidence="2" type="ORF">H6G05_11170</name>
</gene>
<dbReference type="PANTHER" id="PTHR22916:SF3">
    <property type="entry name" value="UDP-GLCNAC:BETAGAL BETA-1,3-N-ACETYLGLUCOSAMINYLTRANSFERASE-LIKE PROTEIN 1"/>
    <property type="match status" value="1"/>
</dbReference>
<evidence type="ECO:0000259" key="1">
    <source>
        <dbReference type="Pfam" id="PF00535"/>
    </source>
</evidence>
<dbReference type="PANTHER" id="PTHR22916">
    <property type="entry name" value="GLYCOSYLTRANSFERASE"/>
    <property type="match status" value="1"/>
</dbReference>
<evidence type="ECO:0000313" key="2">
    <source>
        <dbReference type="EMBL" id="MBD2317402.1"/>
    </source>
</evidence>
<dbReference type="Gene3D" id="3.90.550.10">
    <property type="entry name" value="Spore Coat Polysaccharide Biosynthesis Protein SpsA, Chain A"/>
    <property type="match status" value="1"/>
</dbReference>
<name>A0ABR8CCJ9_9CYAN</name>
<dbReference type="RefSeq" id="WP_190578249.1">
    <property type="nucleotide sequence ID" value="NZ_CAWPQU010000007.1"/>
</dbReference>
<keyword evidence="3" id="KW-1185">Reference proteome</keyword>
<sequence length="410" mass="47998">MNSFKNAPKYSIILPTRGRSFYVGNTIKSVLYQDHENYELIIVDNNEDDQTFLEIQKYKSNKIRYFKTGNLPMWENWNFGYKQSIGEFIMILTDRSLLYSRDALSYLNDIISQVNYDVFTWPLIVATESEDFRVETQVLWGLGNDQNIVLTKHDYKKFITIGQWDKYGMSAPKGFNSCISRDLCSKIVNTYGSLYMPLSPDYSHSFMVLSSCEQVLHLSQPLIISANLKDSYESKVKAIQSNENFYKQYGVSKEQSTEFCPIKSDVTIGWNTVYNDLYKVMLIQEGLIEKDRIFRDAFLMSTLKYYDTNTYNEDSVQVIHKAISMYLDFMCPTIDPVIRQELSVTIGYIFYKNNELCVEEIIKDDILSKSKKIFKIFAKRSIHFLFSHLKKKEEEKKQDIFSIFVQNSIL</sequence>